<evidence type="ECO:0000313" key="3">
    <source>
        <dbReference type="Proteomes" id="UP000076798"/>
    </source>
</evidence>
<dbReference type="AlphaFoldDB" id="A0A166HWF8"/>
<reference evidence="2 3" key="1">
    <citation type="journal article" date="2016" name="Mol. Biol. Evol.">
        <title>Comparative Genomics of Early-Diverging Mushroom-Forming Fungi Provides Insights into the Origins of Lignocellulose Decay Capabilities.</title>
        <authorList>
            <person name="Nagy L.G."/>
            <person name="Riley R."/>
            <person name="Tritt A."/>
            <person name="Adam C."/>
            <person name="Daum C."/>
            <person name="Floudas D."/>
            <person name="Sun H."/>
            <person name="Yadav J.S."/>
            <person name="Pangilinan J."/>
            <person name="Larsson K.H."/>
            <person name="Matsuura K."/>
            <person name="Barry K."/>
            <person name="Labutti K."/>
            <person name="Kuo R."/>
            <person name="Ohm R.A."/>
            <person name="Bhattacharya S.S."/>
            <person name="Shirouzu T."/>
            <person name="Yoshinaga Y."/>
            <person name="Martin F.M."/>
            <person name="Grigoriev I.V."/>
            <person name="Hibbett D.S."/>
        </authorList>
    </citation>
    <scope>NUCLEOTIDE SEQUENCE [LARGE SCALE GENOMIC DNA]</scope>
    <source>
        <strain evidence="2 3">HHB10207 ss-3</strain>
    </source>
</reference>
<accession>A0A166HWF8</accession>
<keyword evidence="3" id="KW-1185">Reference proteome</keyword>
<dbReference type="Gene3D" id="3.40.50.1820">
    <property type="entry name" value="alpha/beta hydrolase"/>
    <property type="match status" value="1"/>
</dbReference>
<dbReference type="InterPro" id="IPR029058">
    <property type="entry name" value="AB_hydrolase_fold"/>
</dbReference>
<name>A0A166HWF8_9AGAM</name>
<dbReference type="SUPFAM" id="SSF53474">
    <property type="entry name" value="alpha/beta-Hydrolases"/>
    <property type="match status" value="1"/>
</dbReference>
<gene>
    <name evidence="2" type="ORF">SISSUDRAFT_1040587</name>
</gene>
<evidence type="ECO:0000259" key="1">
    <source>
        <dbReference type="Pfam" id="PF12697"/>
    </source>
</evidence>
<dbReference type="OrthoDB" id="94039at2759"/>
<evidence type="ECO:0000313" key="2">
    <source>
        <dbReference type="EMBL" id="KZT43144.1"/>
    </source>
</evidence>
<organism evidence="2 3">
    <name type="scientific">Sistotremastrum suecicum HHB10207 ss-3</name>
    <dbReference type="NCBI Taxonomy" id="1314776"/>
    <lineage>
        <taxon>Eukaryota</taxon>
        <taxon>Fungi</taxon>
        <taxon>Dikarya</taxon>
        <taxon>Basidiomycota</taxon>
        <taxon>Agaricomycotina</taxon>
        <taxon>Agaricomycetes</taxon>
        <taxon>Sistotremastrales</taxon>
        <taxon>Sistotremastraceae</taxon>
        <taxon>Sistotremastrum</taxon>
    </lineage>
</organism>
<proteinExistence type="predicted"/>
<dbReference type="Pfam" id="PF12697">
    <property type="entry name" value="Abhydrolase_6"/>
    <property type="match status" value="1"/>
</dbReference>
<protein>
    <recommendedName>
        <fullName evidence="1">AB hydrolase-1 domain-containing protein</fullName>
    </recommendedName>
</protein>
<feature type="domain" description="AB hydrolase-1" evidence="1">
    <location>
        <begin position="45"/>
        <end position="200"/>
    </location>
</feature>
<dbReference type="EMBL" id="KV428009">
    <property type="protein sequence ID" value="KZT43144.1"/>
    <property type="molecule type" value="Genomic_DNA"/>
</dbReference>
<dbReference type="Proteomes" id="UP000076798">
    <property type="component" value="Unassembled WGS sequence"/>
</dbReference>
<dbReference type="InterPro" id="IPR000073">
    <property type="entry name" value="AB_hydrolase_1"/>
</dbReference>
<sequence length="295" mass="32817">MHCQSETFVVDPRPSYRYRVMGNRYTPKISRTATMSGNRDCHISLVFLHSVGMFKETFEPVIEILLKKPNLQPHSGSSTVIDEAWSIECPNHGKSALMNAKDIKRERGGPCSLSDFADAVYAFLRGSPGGHDLVARRLVIIGHSAGALLIPFLAQMEPKLTIHSVILAEPARAVGPDDHDSRSFMGVLSAKALARQDMWQNISQARKTLETFPMMQGWSIEARELYLRNALVSHRDQTLPKHVAPHGVTLACSRDHEGFLYKSLGLDKKVYDLMAALYGSDIPTHLLYDANPIPV</sequence>